<keyword evidence="7" id="KW-0408">Iron</keyword>
<keyword evidence="11" id="KW-1185">Reference proteome</keyword>
<evidence type="ECO:0000313" key="11">
    <source>
        <dbReference type="Proteomes" id="UP000646484"/>
    </source>
</evidence>
<dbReference type="Proteomes" id="UP000646484">
    <property type="component" value="Unassembled WGS sequence"/>
</dbReference>
<keyword evidence="4" id="KW-0288">FMN</keyword>
<evidence type="ECO:0000256" key="8">
    <source>
        <dbReference type="ARBA" id="ARBA00023014"/>
    </source>
</evidence>
<keyword evidence="5" id="KW-0479">Metal-binding</keyword>
<keyword evidence="6" id="KW-0560">Oxidoreductase</keyword>
<evidence type="ECO:0000256" key="7">
    <source>
        <dbReference type="ARBA" id="ARBA00023004"/>
    </source>
</evidence>
<comment type="similarity">
    <text evidence="2">Belongs to the nitroreductase family.</text>
</comment>
<evidence type="ECO:0000259" key="9">
    <source>
        <dbReference type="PROSITE" id="PS51379"/>
    </source>
</evidence>
<keyword evidence="3" id="KW-0285">Flavoprotein</keyword>
<sequence length="286" mass="31558">MTLSIDQSSCIKCGKCVKVCPAAIFTQVKVGEVVGIEHEEMCIGCGHCAAACPTGAVKHSDFPAEKVHPIDYTLLPTPEQMMLLCKARRSNRTMTKQPVPAEMLDMIVEAAHRAPTATNAQSVSFTLVTDPKRVREVSEYTLGIFGGVLKKLKNPILKPLLKPLLKGVYRYVPVFERLLREDRAGNDPILRHATALLFIHTPESNRFGCEDCNLAYQNASLMAESLGVSQVYMGFVMSAVKQDNKRGLAKSLGIDGHIHAIMALGMPAFRYPNYIDRKDIKVTKLE</sequence>
<dbReference type="EMBL" id="JACOOH010000002">
    <property type="protein sequence ID" value="MBC5620379.1"/>
    <property type="molecule type" value="Genomic_DNA"/>
</dbReference>
<dbReference type="InterPro" id="IPR029479">
    <property type="entry name" value="Nitroreductase"/>
</dbReference>
<gene>
    <name evidence="10" type="ORF">H8S64_04645</name>
</gene>
<evidence type="ECO:0000256" key="3">
    <source>
        <dbReference type="ARBA" id="ARBA00022630"/>
    </source>
</evidence>
<dbReference type="PANTHER" id="PTHR43673:SF2">
    <property type="entry name" value="NITROREDUCTASE"/>
    <property type="match status" value="1"/>
</dbReference>
<evidence type="ECO:0000256" key="4">
    <source>
        <dbReference type="ARBA" id="ARBA00022643"/>
    </source>
</evidence>
<dbReference type="Pfam" id="PF00881">
    <property type="entry name" value="Nitroreductase"/>
    <property type="match status" value="1"/>
</dbReference>
<dbReference type="InterPro" id="IPR017900">
    <property type="entry name" value="4Fe4S_Fe_S_CS"/>
</dbReference>
<dbReference type="InterPro" id="IPR017896">
    <property type="entry name" value="4Fe4S_Fe-S-bd"/>
</dbReference>
<dbReference type="InterPro" id="IPR013283">
    <property type="entry name" value="RLI1"/>
</dbReference>
<dbReference type="PRINTS" id="PR01868">
    <property type="entry name" value="ABCEFAMILY"/>
</dbReference>
<evidence type="ECO:0000256" key="5">
    <source>
        <dbReference type="ARBA" id="ARBA00022723"/>
    </source>
</evidence>
<dbReference type="Pfam" id="PF13187">
    <property type="entry name" value="Fer4_9"/>
    <property type="match status" value="1"/>
</dbReference>
<dbReference type="PROSITE" id="PS51379">
    <property type="entry name" value="4FE4S_FER_2"/>
    <property type="match status" value="2"/>
</dbReference>
<evidence type="ECO:0000313" key="10">
    <source>
        <dbReference type="EMBL" id="MBC5620379.1"/>
    </source>
</evidence>
<dbReference type="Gene3D" id="3.30.70.20">
    <property type="match status" value="2"/>
</dbReference>
<reference evidence="10 11" key="1">
    <citation type="submission" date="2020-08" db="EMBL/GenBank/DDBJ databases">
        <title>Genome public.</title>
        <authorList>
            <person name="Liu C."/>
            <person name="Sun Q."/>
        </authorList>
    </citation>
    <scope>NUCLEOTIDE SEQUENCE [LARGE SCALE GENOMIC DNA]</scope>
    <source>
        <strain evidence="10 11">NSJ-56</strain>
    </source>
</reference>
<dbReference type="SUPFAM" id="SSF55469">
    <property type="entry name" value="FMN-dependent nitroreductase-like"/>
    <property type="match status" value="1"/>
</dbReference>
<dbReference type="InterPro" id="IPR000415">
    <property type="entry name" value="Nitroreductase-like"/>
</dbReference>
<evidence type="ECO:0000256" key="2">
    <source>
        <dbReference type="ARBA" id="ARBA00007118"/>
    </source>
</evidence>
<feature type="domain" description="4Fe-4S ferredoxin-type" evidence="9">
    <location>
        <begin position="31"/>
        <end position="62"/>
    </location>
</feature>
<evidence type="ECO:0000256" key="1">
    <source>
        <dbReference type="ARBA" id="ARBA00001917"/>
    </source>
</evidence>
<name>A0ABR7CXI2_9BACT</name>
<organism evidence="10 11">
    <name type="scientific">Butyricimonas hominis</name>
    <dbReference type="NCBI Taxonomy" id="2763032"/>
    <lineage>
        <taxon>Bacteria</taxon>
        <taxon>Pseudomonadati</taxon>
        <taxon>Bacteroidota</taxon>
        <taxon>Bacteroidia</taxon>
        <taxon>Bacteroidales</taxon>
        <taxon>Odoribacteraceae</taxon>
        <taxon>Butyricimonas</taxon>
    </lineage>
</organism>
<proteinExistence type="inferred from homology"/>
<protein>
    <submittedName>
        <fullName evidence="10">Nitroreductase family protein</fullName>
    </submittedName>
</protein>
<comment type="caution">
    <text evidence="10">The sequence shown here is derived from an EMBL/GenBank/DDBJ whole genome shotgun (WGS) entry which is preliminary data.</text>
</comment>
<comment type="cofactor">
    <cofactor evidence="1">
        <name>FMN</name>
        <dbReference type="ChEBI" id="CHEBI:58210"/>
    </cofactor>
</comment>
<dbReference type="PANTHER" id="PTHR43673">
    <property type="entry name" value="NAD(P)H NITROREDUCTASE YDGI-RELATED"/>
    <property type="match status" value="1"/>
</dbReference>
<evidence type="ECO:0000256" key="6">
    <source>
        <dbReference type="ARBA" id="ARBA00023002"/>
    </source>
</evidence>
<accession>A0ABR7CXI2</accession>
<dbReference type="RefSeq" id="WP_186975171.1">
    <property type="nucleotide sequence ID" value="NZ_JACOOH010000002.1"/>
</dbReference>
<keyword evidence="8" id="KW-0411">Iron-sulfur</keyword>
<feature type="domain" description="4Fe-4S ferredoxin-type" evidence="9">
    <location>
        <begin position="1"/>
        <end position="30"/>
    </location>
</feature>
<dbReference type="PROSITE" id="PS00198">
    <property type="entry name" value="4FE4S_FER_1"/>
    <property type="match status" value="1"/>
</dbReference>
<dbReference type="SUPFAM" id="SSF54862">
    <property type="entry name" value="4Fe-4S ferredoxins"/>
    <property type="match status" value="1"/>
</dbReference>
<dbReference type="Gene3D" id="3.40.109.10">
    <property type="entry name" value="NADH Oxidase"/>
    <property type="match status" value="1"/>
</dbReference>